<evidence type="ECO:0000313" key="3">
    <source>
        <dbReference type="Proteomes" id="UP000233020"/>
    </source>
</evidence>
<feature type="compositionally biased region" description="Basic and acidic residues" evidence="1">
    <location>
        <begin position="44"/>
        <end position="57"/>
    </location>
</feature>
<accession>A0A2K5EGI9</accession>
<proteinExistence type="predicted"/>
<keyword evidence="3" id="KW-1185">Reference proteome</keyword>
<name>A0A2K5EGI9_AOTNA</name>
<evidence type="ECO:0000256" key="1">
    <source>
        <dbReference type="SAM" id="MobiDB-lite"/>
    </source>
</evidence>
<reference evidence="2" key="2">
    <citation type="submission" date="2025-09" db="UniProtKB">
        <authorList>
            <consortium name="Ensembl"/>
        </authorList>
    </citation>
    <scope>IDENTIFICATION</scope>
</reference>
<dbReference type="Ensembl" id="ENSANAT00000050328.1">
    <property type="protein sequence ID" value="ENSANAP00000032279.1"/>
    <property type="gene ID" value="ENSANAG00000033832.1"/>
</dbReference>
<organism evidence="2 3">
    <name type="scientific">Aotus nancymaae</name>
    <name type="common">Ma's night monkey</name>
    <dbReference type="NCBI Taxonomy" id="37293"/>
    <lineage>
        <taxon>Eukaryota</taxon>
        <taxon>Metazoa</taxon>
        <taxon>Chordata</taxon>
        <taxon>Craniata</taxon>
        <taxon>Vertebrata</taxon>
        <taxon>Euteleostomi</taxon>
        <taxon>Mammalia</taxon>
        <taxon>Eutheria</taxon>
        <taxon>Euarchontoglires</taxon>
        <taxon>Primates</taxon>
        <taxon>Haplorrhini</taxon>
        <taxon>Platyrrhini</taxon>
        <taxon>Aotidae</taxon>
        <taxon>Aotus</taxon>
    </lineage>
</organism>
<dbReference type="STRING" id="37293.ENSANAP00000032279"/>
<dbReference type="Proteomes" id="UP000233020">
    <property type="component" value="Unplaced"/>
</dbReference>
<feature type="compositionally biased region" description="Low complexity" evidence="1">
    <location>
        <begin position="8"/>
        <end position="20"/>
    </location>
</feature>
<reference evidence="2" key="1">
    <citation type="submission" date="2025-08" db="UniProtKB">
        <authorList>
            <consortium name="Ensembl"/>
        </authorList>
    </citation>
    <scope>IDENTIFICATION</scope>
</reference>
<dbReference type="GeneTree" id="ENSGT00940000172659"/>
<protein>
    <submittedName>
        <fullName evidence="2">Uncharacterized protein</fullName>
    </submittedName>
</protein>
<feature type="region of interest" description="Disordered" evidence="1">
    <location>
        <begin position="1"/>
        <end position="20"/>
    </location>
</feature>
<evidence type="ECO:0000313" key="2">
    <source>
        <dbReference type="Ensembl" id="ENSANAP00000032279.1"/>
    </source>
</evidence>
<feature type="region of interest" description="Disordered" evidence="1">
    <location>
        <begin position="42"/>
        <end position="64"/>
    </location>
</feature>
<dbReference type="AlphaFoldDB" id="A0A2K5EGI9"/>
<sequence>MSQFFIAGSDSESESSLSGVELVTKPVGSKYSKQPLLLSEDEEDTKRVVRSAKDKSFGKIRKGR</sequence>